<gene>
    <name evidence="1" type="ORF">S06H3_67189</name>
</gene>
<dbReference type="AlphaFoldDB" id="X1Q9D1"/>
<protein>
    <submittedName>
        <fullName evidence="1">Uncharacterized protein</fullName>
    </submittedName>
</protein>
<feature type="non-terminal residue" evidence="1">
    <location>
        <position position="1"/>
    </location>
</feature>
<name>X1Q9D1_9ZZZZ</name>
<accession>X1Q9D1</accession>
<feature type="non-terminal residue" evidence="1">
    <location>
        <position position="31"/>
    </location>
</feature>
<evidence type="ECO:0000313" key="1">
    <source>
        <dbReference type="EMBL" id="GAI65067.1"/>
    </source>
</evidence>
<sequence length="31" mass="3111">GCQDKKAPEIIKSMIYTTGLCGVGPMAAVAG</sequence>
<dbReference type="EMBL" id="BARV01046345">
    <property type="protein sequence ID" value="GAI65067.1"/>
    <property type="molecule type" value="Genomic_DNA"/>
</dbReference>
<dbReference type="InterPro" id="IPR003374">
    <property type="entry name" value="ApbE-like_sf"/>
</dbReference>
<reference evidence="1" key="1">
    <citation type="journal article" date="2014" name="Front. Microbiol.">
        <title>High frequency of phylogenetically diverse reductive dehalogenase-homologous genes in deep subseafloor sedimentary metagenomes.</title>
        <authorList>
            <person name="Kawai M."/>
            <person name="Futagami T."/>
            <person name="Toyoda A."/>
            <person name="Takaki Y."/>
            <person name="Nishi S."/>
            <person name="Hori S."/>
            <person name="Arai W."/>
            <person name="Tsubouchi T."/>
            <person name="Morono Y."/>
            <person name="Uchiyama I."/>
            <person name="Ito T."/>
            <person name="Fujiyama A."/>
            <person name="Inagaki F."/>
            <person name="Takami H."/>
        </authorList>
    </citation>
    <scope>NUCLEOTIDE SEQUENCE</scope>
    <source>
        <strain evidence="1">Expedition CK06-06</strain>
    </source>
</reference>
<organism evidence="1">
    <name type="scientific">marine sediment metagenome</name>
    <dbReference type="NCBI Taxonomy" id="412755"/>
    <lineage>
        <taxon>unclassified sequences</taxon>
        <taxon>metagenomes</taxon>
        <taxon>ecological metagenomes</taxon>
    </lineage>
</organism>
<proteinExistence type="predicted"/>
<dbReference type="Gene3D" id="3.10.520.10">
    <property type="entry name" value="ApbE-like domains"/>
    <property type="match status" value="1"/>
</dbReference>
<comment type="caution">
    <text evidence="1">The sequence shown here is derived from an EMBL/GenBank/DDBJ whole genome shotgun (WGS) entry which is preliminary data.</text>
</comment>
<dbReference type="SUPFAM" id="SSF143631">
    <property type="entry name" value="ApbE-like"/>
    <property type="match status" value="1"/>
</dbReference>